<evidence type="ECO:0000313" key="13">
    <source>
        <dbReference type="Proteomes" id="UP000509302"/>
    </source>
</evidence>
<dbReference type="GO" id="GO:0044718">
    <property type="term" value="P:siderophore transmembrane transport"/>
    <property type="evidence" value="ECO:0007669"/>
    <property type="project" value="TreeGrafter"/>
</dbReference>
<dbReference type="InterPro" id="IPR012910">
    <property type="entry name" value="Plug_dom"/>
</dbReference>
<gene>
    <name evidence="12" type="ORF">HYG79_00660</name>
</gene>
<dbReference type="RefSeq" id="WP_179240256.1">
    <property type="nucleotide sequence ID" value="NZ_CP058595.1"/>
</dbReference>
<dbReference type="Pfam" id="PF07715">
    <property type="entry name" value="Plug"/>
    <property type="match status" value="1"/>
</dbReference>
<dbReference type="Gene3D" id="2.40.170.20">
    <property type="entry name" value="TonB-dependent receptor, beta-barrel domain"/>
    <property type="match status" value="1"/>
</dbReference>
<dbReference type="InterPro" id="IPR037066">
    <property type="entry name" value="Plug_dom_sf"/>
</dbReference>
<keyword evidence="3 8" id="KW-1134">Transmembrane beta strand</keyword>
<dbReference type="Proteomes" id="UP000509302">
    <property type="component" value="Chromosome"/>
</dbReference>
<evidence type="ECO:0000256" key="2">
    <source>
        <dbReference type="ARBA" id="ARBA00022448"/>
    </source>
</evidence>
<dbReference type="SUPFAM" id="SSF56935">
    <property type="entry name" value="Porins"/>
    <property type="match status" value="1"/>
</dbReference>
<dbReference type="InterPro" id="IPR000531">
    <property type="entry name" value="Beta-barrel_TonB"/>
</dbReference>
<keyword evidence="6 8" id="KW-0472">Membrane</keyword>
<dbReference type="Gene3D" id="2.170.130.10">
    <property type="entry name" value="TonB-dependent receptor, plug domain"/>
    <property type="match status" value="1"/>
</dbReference>
<evidence type="ECO:0000313" key="12">
    <source>
        <dbReference type="EMBL" id="QLG43919.1"/>
    </source>
</evidence>
<organism evidence="12 13">
    <name type="scientific">Costertonia aggregata</name>
    <dbReference type="NCBI Taxonomy" id="343403"/>
    <lineage>
        <taxon>Bacteria</taxon>
        <taxon>Pseudomonadati</taxon>
        <taxon>Bacteroidota</taxon>
        <taxon>Flavobacteriia</taxon>
        <taxon>Flavobacteriales</taxon>
        <taxon>Flavobacteriaceae</taxon>
        <taxon>Costertonia</taxon>
    </lineage>
</organism>
<comment type="subcellular location">
    <subcellularLocation>
        <location evidence="1 8">Cell outer membrane</location>
        <topology evidence="1 8">Multi-pass membrane protein</topology>
    </subcellularLocation>
</comment>
<feature type="domain" description="TonB-dependent receptor-like beta-barrel" evidence="10">
    <location>
        <begin position="179"/>
        <end position="586"/>
    </location>
</feature>
<proteinExistence type="inferred from homology"/>
<evidence type="ECO:0000256" key="1">
    <source>
        <dbReference type="ARBA" id="ARBA00004571"/>
    </source>
</evidence>
<keyword evidence="2 8" id="KW-0813">Transport</keyword>
<dbReference type="PANTHER" id="PTHR30069">
    <property type="entry name" value="TONB-DEPENDENT OUTER MEMBRANE RECEPTOR"/>
    <property type="match status" value="1"/>
</dbReference>
<comment type="similarity">
    <text evidence="8 9">Belongs to the TonB-dependent receptor family.</text>
</comment>
<dbReference type="AlphaFoldDB" id="A0A7H9AK95"/>
<keyword evidence="12" id="KW-0675">Receptor</keyword>
<dbReference type="CDD" id="cd01347">
    <property type="entry name" value="ligand_gated_channel"/>
    <property type="match status" value="1"/>
</dbReference>
<reference evidence="12 13" key="1">
    <citation type="journal article" date="2006" name="Int. J. Syst. Evol. Microbiol.">
        <title>Costertonia aggregata gen. nov., sp. nov., a mesophilic marine bacterium of the family Flavobacteriaceae, isolated from a mature biofilm.</title>
        <authorList>
            <person name="Kwon K.K."/>
            <person name="Lee Y.K."/>
            <person name="Lee H.K."/>
        </authorList>
    </citation>
    <scope>NUCLEOTIDE SEQUENCE [LARGE SCALE GENOMIC DNA]</scope>
    <source>
        <strain evidence="12 13">KCCM 42265</strain>
    </source>
</reference>
<evidence type="ECO:0000256" key="3">
    <source>
        <dbReference type="ARBA" id="ARBA00022452"/>
    </source>
</evidence>
<dbReference type="GO" id="GO:0009279">
    <property type="term" value="C:cell outer membrane"/>
    <property type="evidence" value="ECO:0007669"/>
    <property type="project" value="UniProtKB-SubCell"/>
</dbReference>
<evidence type="ECO:0000256" key="6">
    <source>
        <dbReference type="ARBA" id="ARBA00023136"/>
    </source>
</evidence>
<dbReference type="EMBL" id="CP058595">
    <property type="protein sequence ID" value="QLG43919.1"/>
    <property type="molecule type" value="Genomic_DNA"/>
</dbReference>
<evidence type="ECO:0000256" key="7">
    <source>
        <dbReference type="ARBA" id="ARBA00023237"/>
    </source>
</evidence>
<evidence type="ECO:0000259" key="10">
    <source>
        <dbReference type="Pfam" id="PF00593"/>
    </source>
</evidence>
<accession>A0A7H9AK95</accession>
<name>A0A7H9AK95_9FLAO</name>
<dbReference type="PROSITE" id="PS52016">
    <property type="entry name" value="TONB_DEPENDENT_REC_3"/>
    <property type="match status" value="1"/>
</dbReference>
<dbReference type="Pfam" id="PF00593">
    <property type="entry name" value="TonB_dep_Rec_b-barrel"/>
    <property type="match status" value="1"/>
</dbReference>
<keyword evidence="7 8" id="KW-0998">Cell outer membrane</keyword>
<evidence type="ECO:0000256" key="4">
    <source>
        <dbReference type="ARBA" id="ARBA00022692"/>
    </source>
</evidence>
<evidence type="ECO:0000256" key="8">
    <source>
        <dbReference type="PROSITE-ProRule" id="PRU01360"/>
    </source>
</evidence>
<dbReference type="KEGG" id="cagg:HYG79_00660"/>
<evidence type="ECO:0000256" key="9">
    <source>
        <dbReference type="RuleBase" id="RU003357"/>
    </source>
</evidence>
<dbReference type="InterPro" id="IPR039426">
    <property type="entry name" value="TonB-dep_rcpt-like"/>
</dbReference>
<keyword evidence="4 8" id="KW-0812">Transmembrane</keyword>
<sequence>MNKKLLGFSAMVMLCTKVVAQQQQQDSMKLQELDEVVVSDSRFVLKRENSGKTVVKITAQELERNQGRSIAEIINTKSGLEVNGSRSFSGQNISVFARGGNNRQVLVLVDGIQVSDPSNVNGQYDLRLLNTLQIQSIEIIKGAASTLYGNSAATAVINITTKKAPADGVAMEVLSSLGTNQSQNDQNYNISDFSNTVTVAGNTGKLSILASGGHQFTDGLSAAIGEEADVFSRIDGNLKLGYVFSDRFNVTATAFYNKLNTDFDNGFPVEDADFSFRSEQSRFGLSTEYIYEKGSVQIHTAFNQITRDTRSSFPTAFNSESFILDAFNKYIFNDKLYTIIGVNIIDHKTFFTDDQSINTIDPYGNVVYVSDFGLNINAGVRLNNHSEYGSNLIYNFNPSYRIKINGGYIKFLGSYATSFIAPNLSQLFGPFGANPDLEPEENTTVEGGIEYRPSDKFRLSALYFDRKEENFIDFVGPGYINTLEDRNASGLEIEFVGRLTEALQVSSNYTFTESKDRVILRLPKHKINADIAYTFSGKTYTSLSYQYVSERLDFGEVPLDAFSLFDFYLKHDVNDTLNFFVSVNNIFNTDYFEVLNFTTRGRNVRLGMRLKL</sequence>
<protein>
    <submittedName>
        <fullName evidence="12">TonB-dependent receptor</fullName>
    </submittedName>
</protein>
<dbReference type="GO" id="GO:0015344">
    <property type="term" value="F:siderophore uptake transmembrane transporter activity"/>
    <property type="evidence" value="ECO:0007669"/>
    <property type="project" value="TreeGrafter"/>
</dbReference>
<evidence type="ECO:0000259" key="11">
    <source>
        <dbReference type="Pfam" id="PF07715"/>
    </source>
</evidence>
<evidence type="ECO:0000256" key="5">
    <source>
        <dbReference type="ARBA" id="ARBA00023077"/>
    </source>
</evidence>
<keyword evidence="13" id="KW-1185">Reference proteome</keyword>
<dbReference type="PANTHER" id="PTHR30069:SF40">
    <property type="entry name" value="TONB-DEPENDENT RECEPTOR NMB0964-RELATED"/>
    <property type="match status" value="1"/>
</dbReference>
<dbReference type="InterPro" id="IPR036942">
    <property type="entry name" value="Beta-barrel_TonB_sf"/>
</dbReference>
<feature type="domain" description="TonB-dependent receptor plug" evidence="11">
    <location>
        <begin position="49"/>
        <end position="155"/>
    </location>
</feature>
<keyword evidence="5 9" id="KW-0798">TonB box</keyword>